<dbReference type="EMBL" id="PDLM01000005">
    <property type="protein sequence ID" value="RDW77308.1"/>
    <property type="molecule type" value="Genomic_DNA"/>
</dbReference>
<dbReference type="OrthoDB" id="8118055at2759"/>
<evidence type="ECO:0000256" key="14">
    <source>
        <dbReference type="SAM" id="MobiDB-lite"/>
    </source>
</evidence>
<sequence length="747" mass="84109">MNRDPFNLHRKPAFNIIRLTAQHAATEFSQKVIQAGSQAYETSKQAVEAAVEDMSFSIPKDVPSFSDPQRQMENKVWGSSGVTARSNAHNGGMMSGVSDFFGKDKSDLPMYKDKPYSYAASRRKQPAWRRKRNLGIFGIILVILYIMGAFGGSSEEKKTKDGWSWLRKPESKSGIDWLDRRDQVKEAFVLSWDSYERYAWGYDEFHPISKKGKQMTPKGMGWIIVDALDTLMLMNLTSRLTHAREWLSTKLDYEQDQEVNTFETTIRMLGGLLSAHYLSTEFPELANVKDDDEGAPGEDLYLEKAKDLADRLMGAFDSPSGIPYASVNLKTLAGVPSHDDGGASSTAEAATLQLELKYLSKLTGEAFYWEKAENVIKVIDDNGMEDGLLPIYIYAHDGHFRGSNIRLGSRGDSYYEYLIKQYLQTSKEEPIYEELWDESLAGVRKHLITYSEPSQFTVLAERPDGLHGTLSPKMDHLVCFMAGTIALGATGGISEAEAKKLPTWSKKKEEEMQLARELTQTCWGMYKYMATGLAAEITHFHVGNPPLPGSAPHKLPSNKFETDEHGDAEWKKDFDVKPADVHNLQRPETVESLFYMWRITGDVMYREWGWEMFKAFVNYTAVEDNGGFTSLANANTIPPHTKDNMESFWLAETLKYFYLLFSPNDLLPLDQVVINTEAHPFPRFRLGPLFKTGWKRKPRGSDGKILPDASAASAEPGQEKVVKVETVPQKVDEKPSAENEHPAGHAS</sequence>
<dbReference type="InterPro" id="IPR036026">
    <property type="entry name" value="Seven-hairpin_glycosidases"/>
</dbReference>
<feature type="compositionally biased region" description="Basic and acidic residues" evidence="14">
    <location>
        <begin position="730"/>
        <end position="747"/>
    </location>
</feature>
<dbReference type="GO" id="GO:0016020">
    <property type="term" value="C:membrane"/>
    <property type="evidence" value="ECO:0007669"/>
    <property type="project" value="InterPro"/>
</dbReference>
<evidence type="ECO:0000256" key="13">
    <source>
        <dbReference type="RuleBase" id="RU361193"/>
    </source>
</evidence>
<reference evidence="16 17" key="1">
    <citation type="journal article" date="2018" name="IMA Fungus">
        <title>IMA Genome-F 9: Draft genome sequence of Annulohypoxylon stygium, Aspergillus mulundensis, Berkeleyomyces basicola (syn. Thielaviopsis basicola), Ceratocystis smalleyi, two Cercospora beticola strains, Coleophoma cylindrospora, Fusarium fracticaudum, Phialophora cf. hyalina, and Morchella septimelata.</title>
        <authorList>
            <person name="Wingfield B.D."/>
            <person name="Bills G.F."/>
            <person name="Dong Y."/>
            <person name="Huang W."/>
            <person name="Nel W.J."/>
            <person name="Swalarsk-Parry B.S."/>
            <person name="Vaghefi N."/>
            <person name="Wilken P.M."/>
            <person name="An Z."/>
            <person name="de Beer Z.W."/>
            <person name="De Vos L."/>
            <person name="Chen L."/>
            <person name="Duong T.A."/>
            <person name="Gao Y."/>
            <person name="Hammerbacher A."/>
            <person name="Kikkert J.R."/>
            <person name="Li Y."/>
            <person name="Li H."/>
            <person name="Li K."/>
            <person name="Li Q."/>
            <person name="Liu X."/>
            <person name="Ma X."/>
            <person name="Naidoo K."/>
            <person name="Pethybridge S.J."/>
            <person name="Sun J."/>
            <person name="Steenkamp E.T."/>
            <person name="van der Nest M.A."/>
            <person name="van Wyk S."/>
            <person name="Wingfield M.J."/>
            <person name="Xiong C."/>
            <person name="Yue Q."/>
            <person name="Zhang X."/>
        </authorList>
    </citation>
    <scope>NUCLEOTIDE SEQUENCE [LARGE SCALE GENOMIC DNA]</scope>
    <source>
        <strain evidence="16 17">BP6252</strain>
    </source>
</reference>
<evidence type="ECO:0000256" key="8">
    <source>
        <dbReference type="ARBA" id="ARBA00047669"/>
    </source>
</evidence>
<evidence type="ECO:0000256" key="1">
    <source>
        <dbReference type="ARBA" id="ARBA00001913"/>
    </source>
</evidence>
<evidence type="ECO:0000256" key="9">
    <source>
        <dbReference type="ARBA" id="ARBA00048605"/>
    </source>
</evidence>
<dbReference type="GO" id="GO:0005783">
    <property type="term" value="C:endoplasmic reticulum"/>
    <property type="evidence" value="ECO:0007669"/>
    <property type="project" value="TreeGrafter"/>
</dbReference>
<comment type="catalytic activity">
    <reaction evidence="8">
        <text>N(4)-(alpha-D-Man-(1-&gt;2)-alpha-D-Man-(1-&gt;2)-alpha-D-Man-(1-&gt;3)-[alpha-D-Man-(1-&gt;3)-[alpha-D-Man-(1-&gt;2)-alpha-D-Man-(1-&gt;6)]-alpha-D-Man-(1-&gt;6)]-beta-D-Man-(1-&gt;4)-beta-D-GlcNAc-(1-&gt;4)-beta-D-GlcNAc)-L-asparaginyl-[protein] (N-glucan mannose isomer 8A1,2,3B1,3) + 3 H2O = N(4)-(alpha-D-Man-(1-&gt;3)-[alpha-D-Man-(1-&gt;3)-[alpha-D-Man-(1-&gt;6)]-alpha-D-Man-(1-&gt;6)]-beta-D-Man-(1-&gt;4)-beta-D-GlcNAc-(1-&gt;4)-beta-D-GlcNAc)-L-asparaginyl-[protein] (N-glucan mannose isomer 5A1,2) + 3 beta-D-mannose</text>
        <dbReference type="Rhea" id="RHEA:56028"/>
        <dbReference type="Rhea" id="RHEA-COMP:14358"/>
        <dbReference type="Rhea" id="RHEA-COMP:14367"/>
        <dbReference type="ChEBI" id="CHEBI:15377"/>
        <dbReference type="ChEBI" id="CHEBI:28563"/>
        <dbReference type="ChEBI" id="CHEBI:59087"/>
        <dbReference type="ChEBI" id="CHEBI:60628"/>
        <dbReference type="EC" id="3.2.1.113"/>
    </reaction>
</comment>
<evidence type="ECO:0000256" key="12">
    <source>
        <dbReference type="PIRSR" id="PIRSR601382-3"/>
    </source>
</evidence>
<keyword evidence="15" id="KW-1133">Transmembrane helix</keyword>
<dbReference type="PRINTS" id="PR00747">
    <property type="entry name" value="GLYHDRLASE47"/>
</dbReference>
<keyword evidence="4 11" id="KW-0479">Metal-binding</keyword>
<feature type="active site" description="Proton donor" evidence="10">
    <location>
        <position position="263"/>
    </location>
</feature>
<keyword evidence="15" id="KW-0472">Membrane</keyword>
<keyword evidence="17" id="KW-1185">Reference proteome</keyword>
<evidence type="ECO:0000256" key="2">
    <source>
        <dbReference type="ARBA" id="ARBA00004922"/>
    </source>
</evidence>
<feature type="transmembrane region" description="Helical" evidence="15">
    <location>
        <begin position="133"/>
        <end position="151"/>
    </location>
</feature>
<gene>
    <name evidence="16" type="ORF">BP6252_05361</name>
</gene>
<evidence type="ECO:0000256" key="15">
    <source>
        <dbReference type="SAM" id="Phobius"/>
    </source>
</evidence>
<evidence type="ECO:0000313" key="16">
    <source>
        <dbReference type="EMBL" id="RDW77308.1"/>
    </source>
</evidence>
<organism evidence="16 17">
    <name type="scientific">Coleophoma cylindrospora</name>
    <dbReference type="NCBI Taxonomy" id="1849047"/>
    <lineage>
        <taxon>Eukaryota</taxon>
        <taxon>Fungi</taxon>
        <taxon>Dikarya</taxon>
        <taxon>Ascomycota</taxon>
        <taxon>Pezizomycotina</taxon>
        <taxon>Leotiomycetes</taxon>
        <taxon>Helotiales</taxon>
        <taxon>Dermateaceae</taxon>
        <taxon>Coleophoma</taxon>
    </lineage>
</organism>
<comment type="catalytic activity">
    <reaction evidence="9">
        <text>N(4)-(alpha-D-Man-(1-&gt;2)-alpha-D-Man-(1-&gt;2)-alpha-D-Man-(1-&gt;3)-[alpha-D-Man-(1-&gt;2)-alpha-D-Man-(1-&gt;3)-[alpha-D-Man-(1-&gt;2)-alpha-D-Man-(1-&gt;6)]-alpha-D-Man-(1-&gt;6)]-beta-D-Man-(1-&gt;4)-beta-D-GlcNAc-(1-&gt;4)-beta-D-GlcNAc)-L-asparaginyl-[protein] (N-glucan mannose isomer 9A1,2,3B1,2,3) + 4 H2O = N(4)-(alpha-D-Man-(1-&gt;3)-[alpha-D-Man-(1-&gt;3)-[alpha-D-Man-(1-&gt;6)]-alpha-D-Man-(1-&gt;6)]-beta-D-Man-(1-&gt;4)-beta-D-GlcNAc-(1-&gt;4)-beta-D-GlcNAc)-L-asparaginyl-[protein] (N-glucan mannose isomer 5A1,2) + 4 beta-D-mannose</text>
        <dbReference type="Rhea" id="RHEA:56008"/>
        <dbReference type="Rhea" id="RHEA-COMP:14356"/>
        <dbReference type="Rhea" id="RHEA-COMP:14367"/>
        <dbReference type="ChEBI" id="CHEBI:15377"/>
        <dbReference type="ChEBI" id="CHEBI:28563"/>
        <dbReference type="ChEBI" id="CHEBI:59087"/>
        <dbReference type="ChEBI" id="CHEBI:139493"/>
        <dbReference type="EC" id="3.2.1.113"/>
    </reaction>
</comment>
<keyword evidence="5 13" id="KW-0378">Hydrolase</keyword>
<keyword evidence="7 12" id="KW-1015">Disulfide bond</keyword>
<dbReference type="InterPro" id="IPR050749">
    <property type="entry name" value="Glycosyl_Hydrolase_47"/>
</dbReference>
<comment type="similarity">
    <text evidence="3 13">Belongs to the glycosyl hydrolase 47 family.</text>
</comment>
<feature type="active site" evidence="10">
    <location>
        <position position="412"/>
    </location>
</feature>
<dbReference type="Pfam" id="PF01532">
    <property type="entry name" value="Glyco_hydro_47"/>
    <property type="match status" value="1"/>
</dbReference>
<feature type="active site" description="Proton donor" evidence="10">
    <location>
        <position position="536"/>
    </location>
</feature>
<dbReference type="AlphaFoldDB" id="A0A3D8RTM2"/>
<dbReference type="PANTHER" id="PTHR11742:SF55">
    <property type="entry name" value="ENDOPLASMIC RETICULUM MANNOSYL-OLIGOSACCHARIDE 1,2-ALPHA-MANNOSIDASE"/>
    <property type="match status" value="1"/>
</dbReference>
<evidence type="ECO:0000256" key="7">
    <source>
        <dbReference type="ARBA" id="ARBA00023157"/>
    </source>
</evidence>
<name>A0A3D8RTM2_9HELO</name>
<dbReference type="InterPro" id="IPR001382">
    <property type="entry name" value="Glyco_hydro_47"/>
</dbReference>
<evidence type="ECO:0000256" key="5">
    <source>
        <dbReference type="ARBA" id="ARBA00022801"/>
    </source>
</evidence>
<dbReference type="STRING" id="1849047.A0A3D8RTM2"/>
<feature type="active site" evidence="10">
    <location>
        <position position="588"/>
    </location>
</feature>
<dbReference type="GO" id="GO:0004571">
    <property type="term" value="F:mannosyl-oligosaccharide 1,2-alpha-mannosidase activity"/>
    <property type="evidence" value="ECO:0007669"/>
    <property type="project" value="UniProtKB-EC"/>
</dbReference>
<dbReference type="Gene3D" id="1.50.10.10">
    <property type="match status" value="1"/>
</dbReference>
<dbReference type="Proteomes" id="UP000256645">
    <property type="component" value="Unassembled WGS sequence"/>
</dbReference>
<evidence type="ECO:0000256" key="4">
    <source>
        <dbReference type="ARBA" id="ARBA00022723"/>
    </source>
</evidence>
<dbReference type="EC" id="3.2.1.-" evidence="13"/>
<evidence type="ECO:0000313" key="17">
    <source>
        <dbReference type="Proteomes" id="UP000256645"/>
    </source>
</evidence>
<feature type="disulfide bond" evidence="12">
    <location>
        <begin position="479"/>
        <end position="522"/>
    </location>
</feature>
<feature type="binding site" evidence="11">
    <location>
        <position position="676"/>
    </location>
    <ligand>
        <name>Ca(2+)</name>
        <dbReference type="ChEBI" id="CHEBI:29108"/>
    </ligand>
</feature>
<comment type="caution">
    <text evidence="16">The sequence shown here is derived from an EMBL/GenBank/DDBJ whole genome shotgun (WGS) entry which is preliminary data.</text>
</comment>
<evidence type="ECO:0000256" key="3">
    <source>
        <dbReference type="ARBA" id="ARBA00007658"/>
    </source>
</evidence>
<dbReference type="GO" id="GO:0005975">
    <property type="term" value="P:carbohydrate metabolic process"/>
    <property type="evidence" value="ECO:0007669"/>
    <property type="project" value="InterPro"/>
</dbReference>
<dbReference type="UniPathway" id="UPA00378"/>
<dbReference type="GO" id="GO:0036503">
    <property type="term" value="P:ERAD pathway"/>
    <property type="evidence" value="ECO:0007669"/>
    <property type="project" value="UniProtKB-ARBA"/>
</dbReference>
<keyword evidence="13" id="KW-0326">Glycosidase</keyword>
<dbReference type="SUPFAM" id="SSF48225">
    <property type="entry name" value="Seven-hairpin glycosidases"/>
    <property type="match status" value="1"/>
</dbReference>
<keyword evidence="15" id="KW-0812">Transmembrane</keyword>
<comment type="pathway">
    <text evidence="2">Protein modification; protein glycosylation.</text>
</comment>
<dbReference type="InterPro" id="IPR012341">
    <property type="entry name" value="6hp_glycosidase-like_sf"/>
</dbReference>
<feature type="region of interest" description="Disordered" evidence="14">
    <location>
        <begin position="696"/>
        <end position="747"/>
    </location>
</feature>
<comment type="cofactor">
    <cofactor evidence="1 11">
        <name>Ca(2+)</name>
        <dbReference type="ChEBI" id="CHEBI:29108"/>
    </cofactor>
</comment>
<keyword evidence="6 11" id="KW-0106">Calcium</keyword>
<dbReference type="GO" id="GO:0005509">
    <property type="term" value="F:calcium ion binding"/>
    <property type="evidence" value="ECO:0007669"/>
    <property type="project" value="InterPro"/>
</dbReference>
<accession>A0A3D8RTM2</accession>
<evidence type="ECO:0000256" key="10">
    <source>
        <dbReference type="PIRSR" id="PIRSR601382-1"/>
    </source>
</evidence>
<protein>
    <recommendedName>
        <fullName evidence="13">alpha-1,2-Mannosidase</fullName>
        <ecNumber evidence="13">3.2.1.-</ecNumber>
    </recommendedName>
</protein>
<dbReference type="PANTHER" id="PTHR11742">
    <property type="entry name" value="MANNOSYL-OLIGOSACCHARIDE ALPHA-1,2-MANNOSIDASE-RELATED"/>
    <property type="match status" value="1"/>
</dbReference>
<proteinExistence type="inferred from homology"/>
<evidence type="ECO:0000256" key="11">
    <source>
        <dbReference type="PIRSR" id="PIRSR601382-2"/>
    </source>
</evidence>
<evidence type="ECO:0000256" key="6">
    <source>
        <dbReference type="ARBA" id="ARBA00022837"/>
    </source>
</evidence>